<sequence>MDGRTEEVAKENESQEMEGETLIDRLKLTDGCLPLLQEKLYGQGKKGSEWVLYGVLNNGLSLLTCDYLTQSGKASLRAVTRSETDLPGTRNTHYVTTKSPNYHHHQVHKKQSHCLVSSRYNEFLKAGHHHKKKSNGELTCAGDVMWLTVCVVVFIAATVQSSGHQSQDLDKRLGPGSPPAASEGQSRRLGGRIDEDEEGQEAQGGQGGQEDSPREARSFWAMRGKRPSSELLHQHHQKRSGSSGWSSNDDEDASDGERSVAGRRRSFGGSGSSSGTFWVARGKKAMREYLPLYWGSNQNMWGETPFRRWPSTEGVEASSSQQQHRQLPQPSTRLQVNSGWESNQSLWGKRDGGGPFWIARGKRQETEGNGGPFWIARGKKDIDSGVSWGAVAQDDDGQWQDDVTYPHKRQDGGPFWISRGKKDTPALLPVGHPSLWGNRGRKSEDERTFWVARGKKDAVDGRAPFWISRGKKENKGNESELFWISRGKREGEAPPFWVSRGKKEGEETHPFWVSRGKKEGEETHPFWVSRGKKESEWSKRKGPGPPTPTYTQLHADHITDPVMAYVLHTLLDQYNDTLTDADEGDDELHDDPHHYQPQQHGHKGKKDTTYGPIDDPFVKGFLALRG</sequence>
<protein>
    <submittedName>
        <fullName evidence="2">Putative WXXXramide-like</fullName>
    </submittedName>
</protein>
<keyword evidence="3" id="KW-1185">Reference proteome</keyword>
<proteinExistence type="predicted"/>
<feature type="region of interest" description="Disordered" evidence="1">
    <location>
        <begin position="163"/>
        <end position="277"/>
    </location>
</feature>
<dbReference type="AlphaFoldDB" id="A0A8J5JSM6"/>
<evidence type="ECO:0000256" key="1">
    <source>
        <dbReference type="SAM" id="MobiDB-lite"/>
    </source>
</evidence>
<evidence type="ECO:0000313" key="2">
    <source>
        <dbReference type="EMBL" id="KAG7160288.1"/>
    </source>
</evidence>
<gene>
    <name evidence="2" type="ORF">Hamer_G021666</name>
</gene>
<feature type="region of interest" description="Disordered" evidence="1">
    <location>
        <begin position="305"/>
        <end position="345"/>
    </location>
</feature>
<feature type="region of interest" description="Disordered" evidence="1">
    <location>
        <begin position="397"/>
        <end position="420"/>
    </location>
</feature>
<feature type="compositionally biased region" description="Acidic residues" evidence="1">
    <location>
        <begin position="579"/>
        <end position="589"/>
    </location>
</feature>
<reference evidence="2" key="1">
    <citation type="journal article" date="2021" name="Sci. Adv.">
        <title>The American lobster genome reveals insights on longevity, neural, and immune adaptations.</title>
        <authorList>
            <person name="Polinski J.M."/>
            <person name="Zimin A.V."/>
            <person name="Clark K.F."/>
            <person name="Kohn A.B."/>
            <person name="Sadowski N."/>
            <person name="Timp W."/>
            <person name="Ptitsyn A."/>
            <person name="Khanna P."/>
            <person name="Romanova D.Y."/>
            <person name="Williams P."/>
            <person name="Greenwood S.J."/>
            <person name="Moroz L.L."/>
            <person name="Walt D.R."/>
            <person name="Bodnar A.G."/>
        </authorList>
    </citation>
    <scope>NUCLEOTIDE SEQUENCE</scope>
    <source>
        <strain evidence="2">GMGI-L3</strain>
    </source>
</reference>
<evidence type="ECO:0000313" key="3">
    <source>
        <dbReference type="Proteomes" id="UP000747542"/>
    </source>
</evidence>
<feature type="region of interest" description="Disordered" evidence="1">
    <location>
        <begin position="578"/>
        <end position="612"/>
    </location>
</feature>
<organism evidence="2 3">
    <name type="scientific">Homarus americanus</name>
    <name type="common">American lobster</name>
    <dbReference type="NCBI Taxonomy" id="6706"/>
    <lineage>
        <taxon>Eukaryota</taxon>
        <taxon>Metazoa</taxon>
        <taxon>Ecdysozoa</taxon>
        <taxon>Arthropoda</taxon>
        <taxon>Crustacea</taxon>
        <taxon>Multicrustacea</taxon>
        <taxon>Malacostraca</taxon>
        <taxon>Eumalacostraca</taxon>
        <taxon>Eucarida</taxon>
        <taxon>Decapoda</taxon>
        <taxon>Pleocyemata</taxon>
        <taxon>Astacidea</taxon>
        <taxon>Nephropoidea</taxon>
        <taxon>Nephropidae</taxon>
        <taxon>Homarus</taxon>
    </lineage>
</organism>
<feature type="non-terminal residue" evidence="2">
    <location>
        <position position="1"/>
    </location>
</feature>
<dbReference type="EMBL" id="JAHLQT010031456">
    <property type="protein sequence ID" value="KAG7160288.1"/>
    <property type="molecule type" value="Genomic_DNA"/>
</dbReference>
<feature type="region of interest" description="Disordered" evidence="1">
    <location>
        <begin position="527"/>
        <end position="548"/>
    </location>
</feature>
<accession>A0A8J5JSM6</accession>
<comment type="caution">
    <text evidence="2">The sequence shown here is derived from an EMBL/GenBank/DDBJ whole genome shotgun (WGS) entry which is preliminary data.</text>
</comment>
<feature type="compositionally biased region" description="Polar residues" evidence="1">
    <location>
        <begin position="317"/>
        <end position="345"/>
    </location>
</feature>
<dbReference type="Proteomes" id="UP000747542">
    <property type="component" value="Unassembled WGS sequence"/>
</dbReference>
<name>A0A8J5JSM6_HOMAM</name>